<organism evidence="1 2">
    <name type="scientific">Lactuca sativa</name>
    <name type="common">Garden lettuce</name>
    <dbReference type="NCBI Taxonomy" id="4236"/>
    <lineage>
        <taxon>Eukaryota</taxon>
        <taxon>Viridiplantae</taxon>
        <taxon>Streptophyta</taxon>
        <taxon>Embryophyta</taxon>
        <taxon>Tracheophyta</taxon>
        <taxon>Spermatophyta</taxon>
        <taxon>Magnoliopsida</taxon>
        <taxon>eudicotyledons</taxon>
        <taxon>Gunneridae</taxon>
        <taxon>Pentapetalae</taxon>
        <taxon>asterids</taxon>
        <taxon>campanulids</taxon>
        <taxon>Asterales</taxon>
        <taxon>Asteraceae</taxon>
        <taxon>Cichorioideae</taxon>
        <taxon>Cichorieae</taxon>
        <taxon>Lactucinae</taxon>
        <taxon>Lactuca</taxon>
    </lineage>
</organism>
<accession>A0A9R1XTR4</accession>
<reference evidence="1 2" key="1">
    <citation type="journal article" date="2017" name="Nat. Commun.">
        <title>Genome assembly with in vitro proximity ligation data and whole-genome triplication in lettuce.</title>
        <authorList>
            <person name="Reyes-Chin-Wo S."/>
            <person name="Wang Z."/>
            <person name="Yang X."/>
            <person name="Kozik A."/>
            <person name="Arikit S."/>
            <person name="Song C."/>
            <person name="Xia L."/>
            <person name="Froenicke L."/>
            <person name="Lavelle D.O."/>
            <person name="Truco M.J."/>
            <person name="Xia R."/>
            <person name="Zhu S."/>
            <person name="Xu C."/>
            <person name="Xu H."/>
            <person name="Xu X."/>
            <person name="Cox K."/>
            <person name="Korf I."/>
            <person name="Meyers B.C."/>
            <person name="Michelmore R.W."/>
        </authorList>
    </citation>
    <scope>NUCLEOTIDE SEQUENCE [LARGE SCALE GENOMIC DNA]</scope>
    <source>
        <strain evidence="2">cv. Salinas</strain>
        <tissue evidence="1">Seedlings</tissue>
    </source>
</reference>
<keyword evidence="2" id="KW-1185">Reference proteome</keyword>
<dbReference type="AlphaFoldDB" id="A0A9R1XTR4"/>
<dbReference type="EMBL" id="NBSK02000003">
    <property type="protein sequence ID" value="KAJ0218987.1"/>
    <property type="molecule type" value="Genomic_DNA"/>
</dbReference>
<dbReference type="Proteomes" id="UP000235145">
    <property type="component" value="Unassembled WGS sequence"/>
</dbReference>
<proteinExistence type="predicted"/>
<evidence type="ECO:0000313" key="1">
    <source>
        <dbReference type="EMBL" id="KAJ0218987.1"/>
    </source>
</evidence>
<gene>
    <name evidence="1" type="ORF">LSAT_V11C300134320</name>
</gene>
<evidence type="ECO:0000313" key="2">
    <source>
        <dbReference type="Proteomes" id="UP000235145"/>
    </source>
</evidence>
<protein>
    <submittedName>
        <fullName evidence="1">Uncharacterized protein</fullName>
    </submittedName>
</protein>
<name>A0A9R1XTR4_LACSA</name>
<sequence length="91" mass="10726">MDERTKCILRKNYHDSRYTIPDFKTGLKPEVEATEFFTRNIFFDIQSEILASMVSCMLIRLEESEELKTFCSTCFLTRRVVGPTRRVESGY</sequence>
<comment type="caution">
    <text evidence="1">The sequence shown here is derived from an EMBL/GenBank/DDBJ whole genome shotgun (WGS) entry which is preliminary data.</text>
</comment>